<accession>A0A4Y7TIG1</accession>
<dbReference type="AlphaFoldDB" id="A0A4Y7TIG1"/>
<evidence type="ECO:0000313" key="1">
    <source>
        <dbReference type="EMBL" id="TEB33960.1"/>
    </source>
</evidence>
<reference evidence="1 2" key="1">
    <citation type="journal article" date="2019" name="Nat. Ecol. Evol.">
        <title>Megaphylogeny resolves global patterns of mushroom evolution.</title>
        <authorList>
            <person name="Varga T."/>
            <person name="Krizsan K."/>
            <person name="Foldi C."/>
            <person name="Dima B."/>
            <person name="Sanchez-Garcia M."/>
            <person name="Sanchez-Ramirez S."/>
            <person name="Szollosi G.J."/>
            <person name="Szarkandi J.G."/>
            <person name="Papp V."/>
            <person name="Albert L."/>
            <person name="Andreopoulos W."/>
            <person name="Angelini C."/>
            <person name="Antonin V."/>
            <person name="Barry K.W."/>
            <person name="Bougher N.L."/>
            <person name="Buchanan P."/>
            <person name="Buyck B."/>
            <person name="Bense V."/>
            <person name="Catcheside P."/>
            <person name="Chovatia M."/>
            <person name="Cooper J."/>
            <person name="Damon W."/>
            <person name="Desjardin D."/>
            <person name="Finy P."/>
            <person name="Geml J."/>
            <person name="Haridas S."/>
            <person name="Hughes K."/>
            <person name="Justo A."/>
            <person name="Karasinski D."/>
            <person name="Kautmanova I."/>
            <person name="Kiss B."/>
            <person name="Kocsube S."/>
            <person name="Kotiranta H."/>
            <person name="LaButti K.M."/>
            <person name="Lechner B.E."/>
            <person name="Liimatainen K."/>
            <person name="Lipzen A."/>
            <person name="Lukacs Z."/>
            <person name="Mihaltcheva S."/>
            <person name="Morgado L.N."/>
            <person name="Niskanen T."/>
            <person name="Noordeloos M.E."/>
            <person name="Ohm R.A."/>
            <person name="Ortiz-Santana B."/>
            <person name="Ovrebo C."/>
            <person name="Racz N."/>
            <person name="Riley R."/>
            <person name="Savchenko A."/>
            <person name="Shiryaev A."/>
            <person name="Soop K."/>
            <person name="Spirin V."/>
            <person name="Szebenyi C."/>
            <person name="Tomsovsky M."/>
            <person name="Tulloss R.E."/>
            <person name="Uehling J."/>
            <person name="Grigoriev I.V."/>
            <person name="Vagvolgyi C."/>
            <person name="Papp T."/>
            <person name="Martin F.M."/>
            <person name="Miettinen O."/>
            <person name="Hibbett D.S."/>
            <person name="Nagy L.G."/>
        </authorList>
    </citation>
    <scope>NUCLEOTIDE SEQUENCE [LARGE SCALE GENOMIC DNA]</scope>
    <source>
        <strain evidence="1 2">FP101781</strain>
    </source>
</reference>
<protein>
    <submittedName>
        <fullName evidence="1">Uncharacterized protein</fullName>
    </submittedName>
</protein>
<dbReference type="EMBL" id="QPFP01000011">
    <property type="protein sequence ID" value="TEB33960.1"/>
    <property type="molecule type" value="Genomic_DNA"/>
</dbReference>
<sequence length="81" mass="8914">MRICAVSKFEASISRPCGRGDKRQLPAELNCGSRYTFSCPPDAGTIPPDRAFHPPSTRDSHLLPLTKLANHGEGLILNRRN</sequence>
<evidence type="ECO:0000313" key="2">
    <source>
        <dbReference type="Proteomes" id="UP000298030"/>
    </source>
</evidence>
<organism evidence="1 2">
    <name type="scientific">Coprinellus micaceus</name>
    <name type="common">Glistening ink-cap mushroom</name>
    <name type="synonym">Coprinus micaceus</name>
    <dbReference type="NCBI Taxonomy" id="71717"/>
    <lineage>
        <taxon>Eukaryota</taxon>
        <taxon>Fungi</taxon>
        <taxon>Dikarya</taxon>
        <taxon>Basidiomycota</taxon>
        <taxon>Agaricomycotina</taxon>
        <taxon>Agaricomycetes</taxon>
        <taxon>Agaricomycetidae</taxon>
        <taxon>Agaricales</taxon>
        <taxon>Agaricineae</taxon>
        <taxon>Psathyrellaceae</taxon>
        <taxon>Coprinellus</taxon>
    </lineage>
</organism>
<comment type="caution">
    <text evidence="1">The sequence shown here is derived from an EMBL/GenBank/DDBJ whole genome shotgun (WGS) entry which is preliminary data.</text>
</comment>
<name>A0A4Y7TIG1_COPMI</name>
<keyword evidence="2" id="KW-1185">Reference proteome</keyword>
<proteinExistence type="predicted"/>
<gene>
    <name evidence="1" type="ORF">FA13DRAFT_1730255</name>
</gene>
<dbReference type="Proteomes" id="UP000298030">
    <property type="component" value="Unassembled WGS sequence"/>
</dbReference>